<dbReference type="GO" id="GO:0004519">
    <property type="term" value="F:endonuclease activity"/>
    <property type="evidence" value="ECO:0007669"/>
    <property type="project" value="UniProtKB-KW"/>
</dbReference>
<evidence type="ECO:0000259" key="2">
    <source>
        <dbReference type="Pfam" id="PF07463"/>
    </source>
</evidence>
<dbReference type="Gene3D" id="3.90.75.20">
    <property type="match status" value="2"/>
</dbReference>
<feature type="compositionally biased region" description="Basic and acidic residues" evidence="1">
    <location>
        <begin position="329"/>
        <end position="342"/>
    </location>
</feature>
<evidence type="ECO:0000256" key="1">
    <source>
        <dbReference type="SAM" id="MobiDB-lite"/>
    </source>
</evidence>
<reference evidence="3 4" key="1">
    <citation type="submission" date="2021-02" db="EMBL/GenBank/DDBJ databases">
        <title>Cotonvirus japonicus, which uses Golgi apparatus of host cells for its virion factory, phylogenetically links tailed tupanvirus and icosahedral mimivirus.</title>
        <authorList>
            <person name="Takahashi H."/>
            <person name="Fukaya S."/>
            <person name="Song C."/>
            <person name="Murata K."/>
            <person name="Takemura M."/>
        </authorList>
    </citation>
    <scope>NUCLEOTIDE SEQUENCE [LARGE SCALE GENOMIC DNA]</scope>
</reference>
<dbReference type="SUPFAM" id="SSF54060">
    <property type="entry name" value="His-Me finger endonucleases"/>
    <property type="match status" value="2"/>
</dbReference>
<keyword evidence="4" id="KW-1185">Reference proteome</keyword>
<organism evidence="3 4">
    <name type="scientific">Cotonvirus japonicus</name>
    <dbReference type="NCBI Taxonomy" id="2811091"/>
    <lineage>
        <taxon>Viruses</taxon>
        <taxon>Varidnaviria</taxon>
        <taxon>Bamfordvirae</taxon>
        <taxon>Nucleocytoviricota</taxon>
        <taxon>Megaviricetes</taxon>
        <taxon>Imitervirales</taxon>
        <taxon>Mimiviridae</taxon>
        <taxon>Megamimivirinae</taxon>
        <taxon>Cotonvirus</taxon>
        <taxon>Cotonvirus japonicum</taxon>
    </lineage>
</organism>
<dbReference type="InterPro" id="IPR044925">
    <property type="entry name" value="His-Me_finger_sf"/>
</dbReference>
<feature type="region of interest" description="Disordered" evidence="1">
    <location>
        <begin position="298"/>
        <end position="444"/>
    </location>
</feature>
<evidence type="ECO:0000313" key="4">
    <source>
        <dbReference type="Proteomes" id="UP001321479"/>
    </source>
</evidence>
<feature type="compositionally biased region" description="Low complexity" evidence="1">
    <location>
        <begin position="347"/>
        <end position="384"/>
    </location>
</feature>
<dbReference type="EMBL" id="AP024483">
    <property type="protein sequence ID" value="BCS82997.1"/>
    <property type="molecule type" value="Genomic_DNA"/>
</dbReference>
<dbReference type="SMART" id="SM00497">
    <property type="entry name" value="IENR1"/>
    <property type="match status" value="1"/>
</dbReference>
<proteinExistence type="predicted"/>
<dbReference type="Proteomes" id="UP001321479">
    <property type="component" value="Segment"/>
</dbReference>
<keyword evidence="3" id="KW-0540">Nuclease</keyword>
<protein>
    <submittedName>
        <fullName evidence="3">HNH endonuclease</fullName>
    </submittedName>
</protein>
<feature type="domain" description="NUMOD4" evidence="2">
    <location>
        <begin position="6"/>
        <end position="47"/>
    </location>
</feature>
<evidence type="ECO:0000313" key="3">
    <source>
        <dbReference type="EMBL" id="BCS82997.1"/>
    </source>
</evidence>
<name>A0ABM7NSC1_9VIRU</name>
<accession>A0ABM7NSC1</accession>
<keyword evidence="3" id="KW-0255">Endonuclease</keyword>
<sequence>MTDTKEIWKKIPIIGIKDEYLISNFGNVKRTKDGKIVKLIIRSGYLSLLYTVIKNKKKIFKAVKIHRYIAKAFVKNKNPEINNIVNHLNGDKLDNRASNLEWTNDAGNGQHAIDNGLTKLTKRAVIQYDLKTGKTIKEYGSVLEACKETGISDGNICTVAGGKSKLKSASGFGWRYSQVNPNNQENVDLSSYKQIVGFPKYLINNEGKIYSLPFKRFMKHQQNNEGCMTVQLSNIGIRKDFLVHRLVAMYFIKKKDKDHNSIHHIDGDKTNNNVNNLEWNRVPGIEMPETHYDVPYYDPKTAIKPPKRKSVTSGPKDLLTTNPKIISWRQREQRKKLLEKQMKKSGSKTSLSKKSSSTKNSGSKTSKLKNSGSKSSIKNSGSKSSIKKSESKSSIKKSESKTSNKKSESKTSNKKSESKTSNKKSESKTSNKKSESKTSKSKKN</sequence>
<dbReference type="Pfam" id="PF07463">
    <property type="entry name" value="NUMOD4"/>
    <property type="match status" value="1"/>
</dbReference>
<dbReference type="InterPro" id="IPR010902">
    <property type="entry name" value="NUMOD4"/>
</dbReference>
<keyword evidence="3" id="KW-0378">Hydrolase</keyword>
<dbReference type="GeneID" id="80558202"/>
<dbReference type="InterPro" id="IPR003647">
    <property type="entry name" value="Intron_nuc_1_rpt"/>
</dbReference>
<feature type="compositionally biased region" description="Basic and acidic residues" evidence="1">
    <location>
        <begin position="387"/>
        <end position="438"/>
    </location>
</feature>
<dbReference type="RefSeq" id="YP_010841605.1">
    <property type="nucleotide sequence ID" value="NC_079139.1"/>
</dbReference>
<dbReference type="Gene3D" id="1.10.10.10">
    <property type="entry name" value="Winged helix-like DNA-binding domain superfamily/Winged helix DNA-binding domain"/>
    <property type="match status" value="1"/>
</dbReference>
<dbReference type="InterPro" id="IPR036388">
    <property type="entry name" value="WH-like_DNA-bd_sf"/>
</dbReference>